<name>A0ABX1NUR8_9RHOO</name>
<organism evidence="1 2">
    <name type="scientific">Aromatoleum bremense</name>
    <dbReference type="NCBI Taxonomy" id="76115"/>
    <lineage>
        <taxon>Bacteria</taxon>
        <taxon>Pseudomonadati</taxon>
        <taxon>Pseudomonadota</taxon>
        <taxon>Betaproteobacteria</taxon>
        <taxon>Rhodocyclales</taxon>
        <taxon>Rhodocyclaceae</taxon>
        <taxon>Aromatoleum</taxon>
    </lineage>
</organism>
<sequence length="92" mass="10440">MLIQVKLIRVDRFSGKTCEGVGELSIRKDEKGVYVYMTKGGETGFESFSLTPRQKVTLHDWCACMGRRGEYDTVTVPKDEMERAYRAAGIIE</sequence>
<dbReference type="EMBL" id="WTVP01000021">
    <property type="protein sequence ID" value="NMG15756.1"/>
    <property type="molecule type" value="Genomic_DNA"/>
</dbReference>
<accession>A0ABX1NUR8</accession>
<dbReference type="Proteomes" id="UP000633943">
    <property type="component" value="Unassembled WGS sequence"/>
</dbReference>
<reference evidence="1 2" key="1">
    <citation type="submission" date="2019-12" db="EMBL/GenBank/DDBJ databases">
        <title>Comparative genomics gives insights into the taxonomy of the Azoarcus-Aromatoleum group and reveals separate origins of nif in the plant-associated Azoarcus and non-plant-associated Aromatoleum sub-groups.</title>
        <authorList>
            <person name="Lafos M."/>
            <person name="Maluk M."/>
            <person name="Batista M."/>
            <person name="Junghare M."/>
            <person name="Carmona M."/>
            <person name="Faoro H."/>
            <person name="Cruz L.M."/>
            <person name="Battistoni F."/>
            <person name="De Souza E."/>
            <person name="Pedrosa F."/>
            <person name="Chen W.-M."/>
            <person name="Poole P.S."/>
            <person name="Dixon R.A."/>
            <person name="James E.K."/>
        </authorList>
    </citation>
    <scope>NUCLEOTIDE SEQUENCE [LARGE SCALE GENOMIC DNA]</scope>
    <source>
        <strain evidence="1 2">PbN1</strain>
    </source>
</reference>
<protein>
    <submittedName>
        <fullName evidence="1">Uncharacterized protein</fullName>
    </submittedName>
</protein>
<gene>
    <name evidence="1" type="ORF">GPA24_09390</name>
</gene>
<dbReference type="RefSeq" id="WP_169202391.1">
    <property type="nucleotide sequence ID" value="NZ_CP059467.1"/>
</dbReference>
<comment type="caution">
    <text evidence="1">The sequence shown here is derived from an EMBL/GenBank/DDBJ whole genome shotgun (WGS) entry which is preliminary data.</text>
</comment>
<proteinExistence type="predicted"/>
<evidence type="ECO:0000313" key="1">
    <source>
        <dbReference type="EMBL" id="NMG15756.1"/>
    </source>
</evidence>
<evidence type="ECO:0000313" key="2">
    <source>
        <dbReference type="Proteomes" id="UP000633943"/>
    </source>
</evidence>
<keyword evidence="2" id="KW-1185">Reference proteome</keyword>